<feature type="transmembrane region" description="Helical" evidence="2">
    <location>
        <begin position="111"/>
        <end position="131"/>
    </location>
</feature>
<dbReference type="AlphaFoldDB" id="A0A517MVC6"/>
<feature type="compositionally biased region" description="Basic and acidic residues" evidence="1">
    <location>
        <begin position="543"/>
        <end position="553"/>
    </location>
</feature>
<keyword evidence="2" id="KW-0472">Membrane</keyword>
<feature type="region of interest" description="Disordered" evidence="1">
    <location>
        <begin position="541"/>
        <end position="579"/>
    </location>
</feature>
<protein>
    <submittedName>
        <fullName evidence="3">Uncharacterized protein</fullName>
    </submittedName>
</protein>
<gene>
    <name evidence="3" type="ORF">HG15A2_20200</name>
</gene>
<dbReference type="RefSeq" id="WP_145059967.1">
    <property type="nucleotide sequence ID" value="NZ_CP036263.1"/>
</dbReference>
<feature type="transmembrane region" description="Helical" evidence="2">
    <location>
        <begin position="6"/>
        <end position="24"/>
    </location>
</feature>
<dbReference type="SUPFAM" id="SSF54523">
    <property type="entry name" value="Pili subunits"/>
    <property type="match status" value="1"/>
</dbReference>
<dbReference type="KEGG" id="amob:HG15A2_20200"/>
<name>A0A517MVC6_9BACT</name>
<feature type="transmembrane region" description="Helical" evidence="2">
    <location>
        <begin position="233"/>
        <end position="255"/>
    </location>
</feature>
<feature type="transmembrane region" description="Helical" evidence="2">
    <location>
        <begin position="29"/>
        <end position="46"/>
    </location>
</feature>
<feature type="transmembrane region" description="Helical" evidence="2">
    <location>
        <begin position="194"/>
        <end position="212"/>
    </location>
</feature>
<organism evidence="3 4">
    <name type="scientific">Adhaeretor mobilis</name>
    <dbReference type="NCBI Taxonomy" id="1930276"/>
    <lineage>
        <taxon>Bacteria</taxon>
        <taxon>Pseudomonadati</taxon>
        <taxon>Planctomycetota</taxon>
        <taxon>Planctomycetia</taxon>
        <taxon>Pirellulales</taxon>
        <taxon>Lacipirellulaceae</taxon>
        <taxon>Adhaeretor</taxon>
    </lineage>
</organism>
<proteinExistence type="predicted"/>
<dbReference type="EMBL" id="CP036263">
    <property type="protein sequence ID" value="QDS98737.1"/>
    <property type="molecule type" value="Genomic_DNA"/>
</dbReference>
<evidence type="ECO:0000256" key="2">
    <source>
        <dbReference type="SAM" id="Phobius"/>
    </source>
</evidence>
<feature type="transmembrane region" description="Helical" evidence="2">
    <location>
        <begin position="52"/>
        <end position="69"/>
    </location>
</feature>
<evidence type="ECO:0000256" key="1">
    <source>
        <dbReference type="SAM" id="MobiDB-lite"/>
    </source>
</evidence>
<reference evidence="3 4" key="1">
    <citation type="submission" date="2019-02" db="EMBL/GenBank/DDBJ databases">
        <title>Deep-cultivation of Planctomycetes and their phenomic and genomic characterization uncovers novel biology.</title>
        <authorList>
            <person name="Wiegand S."/>
            <person name="Jogler M."/>
            <person name="Boedeker C."/>
            <person name="Pinto D."/>
            <person name="Vollmers J."/>
            <person name="Rivas-Marin E."/>
            <person name="Kohn T."/>
            <person name="Peeters S.H."/>
            <person name="Heuer A."/>
            <person name="Rast P."/>
            <person name="Oberbeckmann S."/>
            <person name="Bunk B."/>
            <person name="Jeske O."/>
            <person name="Meyerdierks A."/>
            <person name="Storesund J.E."/>
            <person name="Kallscheuer N."/>
            <person name="Luecker S."/>
            <person name="Lage O.M."/>
            <person name="Pohl T."/>
            <person name="Merkel B.J."/>
            <person name="Hornburger P."/>
            <person name="Mueller R.-W."/>
            <person name="Bruemmer F."/>
            <person name="Labrenz M."/>
            <person name="Spormann A.M."/>
            <person name="Op den Camp H."/>
            <person name="Overmann J."/>
            <person name="Amann R."/>
            <person name="Jetten M.S.M."/>
            <person name="Mascher T."/>
            <person name="Medema M.H."/>
            <person name="Devos D.P."/>
            <person name="Kaster A.-K."/>
            <person name="Ovreas L."/>
            <person name="Rohde M."/>
            <person name="Galperin M.Y."/>
            <person name="Jogler C."/>
        </authorList>
    </citation>
    <scope>NUCLEOTIDE SEQUENCE [LARGE SCALE GENOMIC DNA]</scope>
    <source>
        <strain evidence="3 4">HG15A2</strain>
    </source>
</reference>
<keyword evidence="2" id="KW-1133">Transmembrane helix</keyword>
<dbReference type="Proteomes" id="UP000319852">
    <property type="component" value="Chromosome"/>
</dbReference>
<keyword evidence="4" id="KW-1185">Reference proteome</keyword>
<sequence length="579" mass="65267">MDAHQLLNALSASFFALLGIWAAVVRRHWFLRFGVVCVCLLSALFIPAYEAVIEFGLLVGVIVAGVWLARGRKNWRPQLSLETALLITVVVAVVAAVVAKLPELSYHDFAWMTVNGLAPALLALGCLWLVFGRAKLRTRLLFVGLGFVPFMAFYHFLRGVEELISSWYLWNGPPWSWENYYSGHKVVRWLQRNLPTIGTSTTIILAVLIAARGSGWFTSDDEGDPAVRRAGQLVSRAILAAIMVGVILPLTYVFYCLLNPPTFPIAQVPPSNGYDDFFAAGELVNEQSQVLFSNWQSTSTKQRRELVLGWQSTIERIEAGLEKQCVWPLQPGASLQTEKAQQTIEFLRRDGVVLACATEFEVSSGDPTRALELVLTYYHFGQVVDFTFLYGVVGYDPTILLSQVNLLLPSLDAASCRTLAKHIRKYRLGDEDSLRQVLQTKRIRNSNRNWQSHLYELLNEWSGVDVVHWEERHFRNWTAHTRLLAIQALLQAYWLESNSLPESLHELEPRNLSEVRLDPFSGEPFQYATNLDRRTYKLSSVGRDGKADVKAPNEKGYSLGSSDDIEITGPAKLKDRPKR</sequence>
<keyword evidence="2" id="KW-0812">Transmembrane</keyword>
<accession>A0A517MVC6</accession>
<feature type="transmembrane region" description="Helical" evidence="2">
    <location>
        <begin position="140"/>
        <end position="157"/>
    </location>
</feature>
<feature type="transmembrane region" description="Helical" evidence="2">
    <location>
        <begin position="81"/>
        <end position="99"/>
    </location>
</feature>
<dbReference type="InterPro" id="IPR045584">
    <property type="entry name" value="Pilin-like"/>
</dbReference>
<evidence type="ECO:0000313" key="3">
    <source>
        <dbReference type="EMBL" id="QDS98737.1"/>
    </source>
</evidence>
<evidence type="ECO:0000313" key="4">
    <source>
        <dbReference type="Proteomes" id="UP000319852"/>
    </source>
</evidence>